<keyword evidence="2" id="KW-1185">Reference proteome</keyword>
<name>A0A448XMG6_9PLAT</name>
<dbReference type="AlphaFoldDB" id="A0A448XMG6"/>
<proteinExistence type="predicted"/>
<evidence type="ECO:0000313" key="2">
    <source>
        <dbReference type="Proteomes" id="UP000784294"/>
    </source>
</evidence>
<evidence type="ECO:0000313" key="1">
    <source>
        <dbReference type="EMBL" id="VEL40267.1"/>
    </source>
</evidence>
<organism evidence="1 2">
    <name type="scientific">Protopolystoma xenopodis</name>
    <dbReference type="NCBI Taxonomy" id="117903"/>
    <lineage>
        <taxon>Eukaryota</taxon>
        <taxon>Metazoa</taxon>
        <taxon>Spiralia</taxon>
        <taxon>Lophotrochozoa</taxon>
        <taxon>Platyhelminthes</taxon>
        <taxon>Monogenea</taxon>
        <taxon>Polyopisthocotylea</taxon>
        <taxon>Polystomatidea</taxon>
        <taxon>Polystomatidae</taxon>
        <taxon>Protopolystoma</taxon>
    </lineage>
</organism>
<gene>
    <name evidence="1" type="ORF">PXEA_LOCUS33707</name>
</gene>
<dbReference type="EMBL" id="CAAALY010264265">
    <property type="protein sequence ID" value="VEL40267.1"/>
    <property type="molecule type" value="Genomic_DNA"/>
</dbReference>
<accession>A0A448XMG6</accession>
<protein>
    <submittedName>
        <fullName evidence="1">Uncharacterized protein</fullName>
    </submittedName>
</protein>
<comment type="caution">
    <text evidence="1">The sequence shown here is derived from an EMBL/GenBank/DDBJ whole genome shotgun (WGS) entry which is preliminary data.</text>
</comment>
<sequence length="106" mass="11792">MTDCTDKSWLGTSYTGVPMMDSSISKEVNVLPSDLPVKPVGRKRIGQEESAVADVMTRSSLQYPNMLGAFRSNESIHAQLEPGYSSPITEVNLESIVFLIWSHHYM</sequence>
<dbReference type="Proteomes" id="UP000784294">
    <property type="component" value="Unassembled WGS sequence"/>
</dbReference>
<reference evidence="1" key="1">
    <citation type="submission" date="2018-11" db="EMBL/GenBank/DDBJ databases">
        <authorList>
            <consortium name="Pathogen Informatics"/>
        </authorList>
    </citation>
    <scope>NUCLEOTIDE SEQUENCE</scope>
</reference>